<comment type="caution">
    <text evidence="2">The sequence shown here is derived from an EMBL/GenBank/DDBJ whole genome shotgun (WGS) entry which is preliminary data.</text>
</comment>
<keyword evidence="2" id="KW-0645">Protease</keyword>
<protein>
    <submittedName>
        <fullName evidence="2">CAAX protease</fullName>
    </submittedName>
</protein>
<gene>
    <name evidence="2" type="ORF">UA45_12150</name>
</gene>
<dbReference type="GO" id="GO:0008233">
    <property type="term" value="F:peptidase activity"/>
    <property type="evidence" value="ECO:0007669"/>
    <property type="project" value="UniProtKB-KW"/>
</dbReference>
<organism evidence="2 3">
    <name type="scientific">Morganella morganii</name>
    <name type="common">Proteus morganii</name>
    <dbReference type="NCBI Taxonomy" id="582"/>
    <lineage>
        <taxon>Bacteria</taxon>
        <taxon>Pseudomonadati</taxon>
        <taxon>Pseudomonadota</taxon>
        <taxon>Gammaproteobacteria</taxon>
        <taxon>Enterobacterales</taxon>
        <taxon>Morganellaceae</taxon>
        <taxon>Morganella</taxon>
    </lineage>
</organism>
<keyword evidence="1" id="KW-0472">Membrane</keyword>
<evidence type="ECO:0000256" key="1">
    <source>
        <dbReference type="SAM" id="Phobius"/>
    </source>
</evidence>
<accession>A0A0D8L8P5</accession>
<sequence length="58" mass="6202">MTWLLLALSLLLLQFHRTLSLTALLAATLSALFSGVMDWHALTALLAATLSALFSGVM</sequence>
<evidence type="ECO:0000313" key="2">
    <source>
        <dbReference type="EMBL" id="KJF77511.1"/>
    </source>
</evidence>
<keyword evidence="1" id="KW-1133">Transmembrane helix</keyword>
<proteinExistence type="predicted"/>
<name>A0A0D8L8P5_MORMO</name>
<evidence type="ECO:0000313" key="3">
    <source>
        <dbReference type="Proteomes" id="UP000032582"/>
    </source>
</evidence>
<keyword evidence="2" id="KW-0378">Hydrolase</keyword>
<reference evidence="2 3" key="1">
    <citation type="submission" date="2015-02" db="EMBL/GenBank/DDBJ databases">
        <title>Whole genome shotgun sequencing of cultured foodborne pathogen.</title>
        <authorList>
            <person name="Timme R."/>
            <person name="Allard M.W."/>
            <person name="Strain E."/>
            <person name="Evans P.S."/>
            <person name="Brown E."/>
        </authorList>
    </citation>
    <scope>NUCLEOTIDE SEQUENCE [LARGE SCALE GENOMIC DNA]</scope>
    <source>
        <strain evidence="2 3">GCSL-TSO-24</strain>
    </source>
</reference>
<dbReference type="GO" id="GO:0006508">
    <property type="term" value="P:proteolysis"/>
    <property type="evidence" value="ECO:0007669"/>
    <property type="project" value="UniProtKB-KW"/>
</dbReference>
<dbReference type="Proteomes" id="UP000032582">
    <property type="component" value="Unassembled WGS sequence"/>
</dbReference>
<keyword evidence="1" id="KW-0812">Transmembrane</keyword>
<dbReference type="AlphaFoldDB" id="A0A0D8L8P5"/>
<feature type="transmembrane region" description="Helical" evidence="1">
    <location>
        <begin position="36"/>
        <end position="57"/>
    </location>
</feature>
<dbReference type="EMBL" id="JZSH01000135">
    <property type="protein sequence ID" value="KJF77511.1"/>
    <property type="molecule type" value="Genomic_DNA"/>
</dbReference>
<feature type="non-terminal residue" evidence="2">
    <location>
        <position position="58"/>
    </location>
</feature>